<evidence type="ECO:0000313" key="1">
    <source>
        <dbReference type="EMBL" id="RRT45601.1"/>
    </source>
</evidence>
<dbReference type="Proteomes" id="UP000287651">
    <property type="component" value="Unassembled WGS sequence"/>
</dbReference>
<comment type="caution">
    <text evidence="1">The sequence shown here is derived from an EMBL/GenBank/DDBJ whole genome shotgun (WGS) entry which is preliminary data.</text>
</comment>
<proteinExistence type="predicted"/>
<organism evidence="1 2">
    <name type="scientific">Ensete ventricosum</name>
    <name type="common">Abyssinian banana</name>
    <name type="synonym">Musa ensete</name>
    <dbReference type="NCBI Taxonomy" id="4639"/>
    <lineage>
        <taxon>Eukaryota</taxon>
        <taxon>Viridiplantae</taxon>
        <taxon>Streptophyta</taxon>
        <taxon>Embryophyta</taxon>
        <taxon>Tracheophyta</taxon>
        <taxon>Spermatophyta</taxon>
        <taxon>Magnoliopsida</taxon>
        <taxon>Liliopsida</taxon>
        <taxon>Zingiberales</taxon>
        <taxon>Musaceae</taxon>
        <taxon>Ensete</taxon>
    </lineage>
</organism>
<reference evidence="1 2" key="1">
    <citation type="journal article" date="2014" name="Agronomy (Basel)">
        <title>A Draft Genome Sequence for Ensete ventricosum, the Drought-Tolerant Tree Against Hunger.</title>
        <authorList>
            <person name="Harrison J."/>
            <person name="Moore K.A."/>
            <person name="Paszkiewicz K."/>
            <person name="Jones T."/>
            <person name="Grant M."/>
            <person name="Ambacheew D."/>
            <person name="Muzemil S."/>
            <person name="Studholme D.J."/>
        </authorList>
    </citation>
    <scope>NUCLEOTIDE SEQUENCE [LARGE SCALE GENOMIC DNA]</scope>
</reference>
<dbReference type="EMBL" id="AMZH03015728">
    <property type="protein sequence ID" value="RRT45601.1"/>
    <property type="molecule type" value="Genomic_DNA"/>
</dbReference>
<gene>
    <name evidence="1" type="ORF">B296_00055023</name>
</gene>
<protein>
    <submittedName>
        <fullName evidence="1">Uncharacterized protein</fullName>
    </submittedName>
</protein>
<accession>A0A426Y230</accession>
<evidence type="ECO:0000313" key="2">
    <source>
        <dbReference type="Proteomes" id="UP000287651"/>
    </source>
</evidence>
<sequence>MGLPLLLSYVSSDCTRKSAAGSPVVGMQQSSPRIESLPGVRQKFAEGIRSLLGVRHKLAEGIRNLLGVHWELARMTSGVHRKKTKKLVGRSSKVVEKFVG</sequence>
<feature type="non-terminal residue" evidence="1">
    <location>
        <position position="100"/>
    </location>
</feature>
<name>A0A426Y230_ENSVE</name>
<dbReference type="AlphaFoldDB" id="A0A426Y230"/>